<evidence type="ECO:0000259" key="10">
    <source>
        <dbReference type="Pfam" id="PF00696"/>
    </source>
</evidence>
<evidence type="ECO:0000256" key="6">
    <source>
        <dbReference type="ARBA" id="ARBA00022777"/>
    </source>
</evidence>
<organism evidence="11 12">
    <name type="scientific">Spinacia oleracea</name>
    <name type="common">Spinach</name>
    <dbReference type="NCBI Taxonomy" id="3562"/>
    <lineage>
        <taxon>Eukaryota</taxon>
        <taxon>Viridiplantae</taxon>
        <taxon>Streptophyta</taxon>
        <taxon>Embryophyta</taxon>
        <taxon>Tracheophyta</taxon>
        <taxon>Spermatophyta</taxon>
        <taxon>Magnoliopsida</taxon>
        <taxon>eudicotyledons</taxon>
        <taxon>Gunneridae</taxon>
        <taxon>Pentapetalae</taxon>
        <taxon>Caryophyllales</taxon>
        <taxon>Chenopodiaceae</taxon>
        <taxon>Chenopodioideae</taxon>
        <taxon>Anserineae</taxon>
        <taxon>Spinacia</taxon>
    </lineage>
</organism>
<dbReference type="SUPFAM" id="SSF53633">
    <property type="entry name" value="Carbamate kinase-like"/>
    <property type="match status" value="1"/>
</dbReference>
<dbReference type="Gene3D" id="3.40.1160.10">
    <property type="entry name" value="Acetylglutamate kinase-like"/>
    <property type="match status" value="1"/>
</dbReference>
<evidence type="ECO:0000256" key="4">
    <source>
        <dbReference type="ARBA" id="ARBA00022679"/>
    </source>
</evidence>
<keyword evidence="7" id="KW-0067">ATP-binding</keyword>
<gene>
    <name evidence="12" type="primary">LOC110803330</name>
</gene>
<dbReference type="Proteomes" id="UP000813463">
    <property type="component" value="Chromosome 1"/>
</dbReference>
<dbReference type="Pfam" id="PF00696">
    <property type="entry name" value="AA_kinase"/>
    <property type="match status" value="1"/>
</dbReference>
<dbReference type="KEGG" id="soe:110803330"/>
<keyword evidence="11" id="KW-1185">Reference proteome</keyword>
<keyword evidence="6 12" id="KW-0418">Kinase</keyword>
<evidence type="ECO:0000256" key="8">
    <source>
        <dbReference type="ARBA" id="ARBA00022975"/>
    </source>
</evidence>
<dbReference type="EC" id="2.7.4.22" evidence="3"/>
<reference evidence="12" key="2">
    <citation type="submission" date="2025-08" db="UniProtKB">
        <authorList>
            <consortium name="RefSeq"/>
        </authorList>
    </citation>
    <scope>IDENTIFICATION</scope>
    <source>
        <tissue evidence="12">Leaf</tissue>
    </source>
</reference>
<evidence type="ECO:0000256" key="7">
    <source>
        <dbReference type="ARBA" id="ARBA00022840"/>
    </source>
</evidence>
<sequence length="333" mass="35826">MAISISCSPCSSVNTMLSLSSSSQCLPSKLFFKPCKSFMLNSRPGIVVNCASSDMGSSSSSDYESFRQAHLPSFGLSSNGDARKPSYKWQRVLLKVSGEALAGDNAQNIDPKVTMAIAREVASVTRLGVEVAIVVGGGNIFRGSTWAGCSGLDRSSADYIGMMATVMNAIFLQATMESIGIPTRVQTAFRMSEVAEPYIRRRAIRHLEKGRVVIFAAGTGNPFFTTDTAAALRCAEINAEVVLKATNVNGVYDKDPRQNSDARLLDTLSYQDVITKELSVMDLTAITLCQENNIPVVVFNLNEEGNISRAIQGERVGTIIGGQRRAATAELQQ</sequence>
<name>A0A9R0JB35_SPIOL</name>
<evidence type="ECO:0000313" key="11">
    <source>
        <dbReference type="Proteomes" id="UP000813463"/>
    </source>
</evidence>
<dbReference type="NCBIfam" id="TIGR02075">
    <property type="entry name" value="pyrH_bact"/>
    <property type="match status" value="1"/>
</dbReference>
<proteinExistence type="inferred from homology"/>
<dbReference type="InterPro" id="IPR015963">
    <property type="entry name" value="Uridylate_kinase_bac"/>
</dbReference>
<dbReference type="CDD" id="cd04254">
    <property type="entry name" value="AAK_UMPK-PyrH-Ec"/>
    <property type="match status" value="1"/>
</dbReference>
<evidence type="ECO:0000256" key="2">
    <source>
        <dbReference type="ARBA" id="ARBA00007614"/>
    </source>
</evidence>
<dbReference type="GO" id="GO:0009570">
    <property type="term" value="C:chloroplast stroma"/>
    <property type="evidence" value="ECO:0000318"/>
    <property type="project" value="GO_Central"/>
</dbReference>
<reference evidence="11" key="1">
    <citation type="journal article" date="2021" name="Nat. Commun.">
        <title>Genomic analyses provide insights into spinach domestication and the genetic basis of agronomic traits.</title>
        <authorList>
            <person name="Cai X."/>
            <person name="Sun X."/>
            <person name="Xu C."/>
            <person name="Sun H."/>
            <person name="Wang X."/>
            <person name="Ge C."/>
            <person name="Zhang Z."/>
            <person name="Wang Q."/>
            <person name="Fei Z."/>
            <person name="Jiao C."/>
            <person name="Wang Q."/>
        </authorList>
    </citation>
    <scope>NUCLEOTIDE SEQUENCE [LARGE SCALE GENOMIC DNA]</scope>
    <source>
        <strain evidence="11">cv. Varoflay</strain>
    </source>
</reference>
<feature type="domain" description="Aspartate/glutamate/uridylate kinase" evidence="10">
    <location>
        <begin position="91"/>
        <end position="300"/>
    </location>
</feature>
<evidence type="ECO:0000256" key="1">
    <source>
        <dbReference type="ARBA" id="ARBA00004791"/>
    </source>
</evidence>
<accession>A0A9R0JB35</accession>
<dbReference type="InterPro" id="IPR036393">
    <property type="entry name" value="AceGlu_kinase-like_sf"/>
</dbReference>
<evidence type="ECO:0000313" key="12">
    <source>
        <dbReference type="RefSeq" id="XP_021864531.2"/>
    </source>
</evidence>
<dbReference type="GeneID" id="110803330"/>
<comment type="pathway">
    <text evidence="1">Pyrimidine metabolism; CTP biosynthesis via de novo pathway; UDP from UMP (UMPK route): step 1/1.</text>
</comment>
<dbReference type="HAMAP" id="MF_01220_B">
    <property type="entry name" value="PyrH_B"/>
    <property type="match status" value="1"/>
</dbReference>
<dbReference type="PANTHER" id="PTHR42833">
    <property type="entry name" value="URIDYLATE KINASE"/>
    <property type="match status" value="1"/>
</dbReference>
<keyword evidence="4" id="KW-0808">Transferase</keyword>
<dbReference type="GO" id="GO:0033862">
    <property type="term" value="F:UMP kinase activity"/>
    <property type="evidence" value="ECO:0000318"/>
    <property type="project" value="GO_Central"/>
</dbReference>
<keyword evidence="8" id="KW-0665">Pyrimidine biosynthesis</keyword>
<dbReference type="GO" id="GO:0006225">
    <property type="term" value="P:UDP biosynthetic process"/>
    <property type="evidence" value="ECO:0000318"/>
    <property type="project" value="GO_Central"/>
</dbReference>
<dbReference type="GO" id="GO:0005524">
    <property type="term" value="F:ATP binding"/>
    <property type="evidence" value="ECO:0007669"/>
    <property type="project" value="UniProtKB-KW"/>
</dbReference>
<evidence type="ECO:0000256" key="5">
    <source>
        <dbReference type="ARBA" id="ARBA00022741"/>
    </source>
</evidence>
<dbReference type="AlphaFoldDB" id="A0A9R0JB35"/>
<dbReference type="RefSeq" id="XP_021864531.2">
    <property type="nucleotide sequence ID" value="XM_022008839.2"/>
</dbReference>
<evidence type="ECO:0000256" key="3">
    <source>
        <dbReference type="ARBA" id="ARBA00012899"/>
    </source>
</evidence>
<comment type="similarity">
    <text evidence="2">Belongs to the UMP kinase family.</text>
</comment>
<evidence type="ECO:0000256" key="9">
    <source>
        <dbReference type="ARBA" id="ARBA00032092"/>
    </source>
</evidence>
<keyword evidence="5" id="KW-0547">Nucleotide-binding</keyword>
<dbReference type="PANTHER" id="PTHR42833:SF4">
    <property type="entry name" value="URIDYLATE KINASE PUMPKIN, CHLOROPLASTIC"/>
    <property type="match status" value="1"/>
</dbReference>
<protein>
    <recommendedName>
        <fullName evidence="3">UMP kinase</fullName>
        <ecNumber evidence="3">2.7.4.22</ecNumber>
    </recommendedName>
    <alternativeName>
        <fullName evidence="9">Uridine monophosphate kinase</fullName>
    </alternativeName>
</protein>
<dbReference type="InterPro" id="IPR001048">
    <property type="entry name" value="Asp/Glu/Uridylate_kinase"/>
</dbReference>